<protein>
    <submittedName>
        <fullName evidence="1">Uncharacterized protein</fullName>
    </submittedName>
</protein>
<comment type="caution">
    <text evidence="1">The sequence shown here is derived from an EMBL/GenBank/DDBJ whole genome shotgun (WGS) entry which is preliminary data.</text>
</comment>
<dbReference type="Proteomes" id="UP000824120">
    <property type="component" value="Chromosome 4"/>
</dbReference>
<organism evidence="1 2">
    <name type="scientific">Solanum commersonii</name>
    <name type="common">Commerson's wild potato</name>
    <name type="synonym">Commerson's nightshade</name>
    <dbReference type="NCBI Taxonomy" id="4109"/>
    <lineage>
        <taxon>Eukaryota</taxon>
        <taxon>Viridiplantae</taxon>
        <taxon>Streptophyta</taxon>
        <taxon>Embryophyta</taxon>
        <taxon>Tracheophyta</taxon>
        <taxon>Spermatophyta</taxon>
        <taxon>Magnoliopsida</taxon>
        <taxon>eudicotyledons</taxon>
        <taxon>Gunneridae</taxon>
        <taxon>Pentapetalae</taxon>
        <taxon>asterids</taxon>
        <taxon>lamiids</taxon>
        <taxon>Solanales</taxon>
        <taxon>Solanaceae</taxon>
        <taxon>Solanoideae</taxon>
        <taxon>Solaneae</taxon>
        <taxon>Solanum</taxon>
    </lineage>
</organism>
<dbReference type="EMBL" id="JACXVP010000004">
    <property type="protein sequence ID" value="KAG5610058.1"/>
    <property type="molecule type" value="Genomic_DNA"/>
</dbReference>
<evidence type="ECO:0000313" key="2">
    <source>
        <dbReference type="Proteomes" id="UP000824120"/>
    </source>
</evidence>
<evidence type="ECO:0000313" key="1">
    <source>
        <dbReference type="EMBL" id="KAG5610058.1"/>
    </source>
</evidence>
<reference evidence="1 2" key="1">
    <citation type="submission" date="2020-09" db="EMBL/GenBank/DDBJ databases">
        <title>De no assembly of potato wild relative species, Solanum commersonii.</title>
        <authorList>
            <person name="Cho K."/>
        </authorList>
    </citation>
    <scope>NUCLEOTIDE SEQUENCE [LARGE SCALE GENOMIC DNA]</scope>
    <source>
        <strain evidence="1">LZ3.2</strain>
        <tissue evidence="1">Leaf</tissue>
    </source>
</reference>
<proteinExistence type="predicted"/>
<dbReference type="AlphaFoldDB" id="A0A9J5ZBP0"/>
<sequence length="102" mass="12004">MDIRYDLSNGASWSLGVNRHILKLKRAQNPWIFCNPKHQTFFAKIFHGRLLRPYNRTSWSQGDSFHHNFSSTFIKTSAVEPFCLEGQIDFRNGESWSREANR</sequence>
<gene>
    <name evidence="1" type="ORF">H5410_021339</name>
</gene>
<name>A0A9J5ZBP0_SOLCO</name>
<keyword evidence="2" id="KW-1185">Reference proteome</keyword>
<accession>A0A9J5ZBP0</accession>